<name>A0A6D2HT98_9BRAS</name>
<sequence>MEPGEKLWGTCNLWRGASPLQTEVEALLWAMQCILRYNKLVMVFETDCSDVVRMVSNPEEWQAFAVLLEEIDRCKRRFTSFTLTHIPRTSDTKADKLA</sequence>
<protein>
    <recommendedName>
        <fullName evidence="1">RNase H type-1 domain-containing protein</fullName>
    </recommendedName>
</protein>
<comment type="caution">
    <text evidence="2">The sequence shown here is derived from an EMBL/GenBank/DDBJ whole genome shotgun (WGS) entry which is preliminary data.</text>
</comment>
<dbReference type="PANTHER" id="PTHR47074:SF11">
    <property type="entry name" value="REVERSE TRANSCRIPTASE-LIKE PROTEIN"/>
    <property type="match status" value="1"/>
</dbReference>
<accession>A0A6D2HT98</accession>
<dbReference type="InterPro" id="IPR012337">
    <property type="entry name" value="RNaseH-like_sf"/>
</dbReference>
<proteinExistence type="predicted"/>
<evidence type="ECO:0000259" key="1">
    <source>
        <dbReference type="Pfam" id="PF13456"/>
    </source>
</evidence>
<organism evidence="2 3">
    <name type="scientific">Microthlaspi erraticum</name>
    <dbReference type="NCBI Taxonomy" id="1685480"/>
    <lineage>
        <taxon>Eukaryota</taxon>
        <taxon>Viridiplantae</taxon>
        <taxon>Streptophyta</taxon>
        <taxon>Embryophyta</taxon>
        <taxon>Tracheophyta</taxon>
        <taxon>Spermatophyta</taxon>
        <taxon>Magnoliopsida</taxon>
        <taxon>eudicotyledons</taxon>
        <taxon>Gunneridae</taxon>
        <taxon>Pentapetalae</taxon>
        <taxon>rosids</taxon>
        <taxon>malvids</taxon>
        <taxon>Brassicales</taxon>
        <taxon>Brassicaceae</taxon>
        <taxon>Coluteocarpeae</taxon>
        <taxon>Microthlaspi</taxon>
    </lineage>
</organism>
<dbReference type="InterPro" id="IPR002156">
    <property type="entry name" value="RNaseH_domain"/>
</dbReference>
<evidence type="ECO:0000313" key="2">
    <source>
        <dbReference type="EMBL" id="CAA7020164.1"/>
    </source>
</evidence>
<dbReference type="SUPFAM" id="SSF53098">
    <property type="entry name" value="Ribonuclease H-like"/>
    <property type="match status" value="1"/>
</dbReference>
<dbReference type="Gene3D" id="3.30.420.10">
    <property type="entry name" value="Ribonuclease H-like superfamily/Ribonuclease H"/>
    <property type="match status" value="1"/>
</dbReference>
<dbReference type="GO" id="GO:0003676">
    <property type="term" value="F:nucleic acid binding"/>
    <property type="evidence" value="ECO:0007669"/>
    <property type="project" value="InterPro"/>
</dbReference>
<dbReference type="InterPro" id="IPR044730">
    <property type="entry name" value="RNase_H-like_dom_plant"/>
</dbReference>
<dbReference type="Proteomes" id="UP000467841">
    <property type="component" value="Unassembled WGS sequence"/>
</dbReference>
<feature type="domain" description="RNase H type-1" evidence="1">
    <location>
        <begin position="8"/>
        <end position="98"/>
    </location>
</feature>
<dbReference type="PANTHER" id="PTHR47074">
    <property type="entry name" value="BNAC02G40300D PROTEIN"/>
    <property type="match status" value="1"/>
</dbReference>
<dbReference type="OrthoDB" id="1306118at2759"/>
<dbReference type="AlphaFoldDB" id="A0A6D2HT98"/>
<evidence type="ECO:0000313" key="3">
    <source>
        <dbReference type="Proteomes" id="UP000467841"/>
    </source>
</evidence>
<dbReference type="Pfam" id="PF13456">
    <property type="entry name" value="RVT_3"/>
    <property type="match status" value="1"/>
</dbReference>
<reference evidence="2" key="1">
    <citation type="submission" date="2020-01" db="EMBL/GenBank/DDBJ databases">
        <authorList>
            <person name="Mishra B."/>
        </authorList>
    </citation>
    <scope>NUCLEOTIDE SEQUENCE [LARGE SCALE GENOMIC DNA]</scope>
</reference>
<keyword evidence="3" id="KW-1185">Reference proteome</keyword>
<dbReference type="InterPro" id="IPR036397">
    <property type="entry name" value="RNaseH_sf"/>
</dbReference>
<dbReference type="CDD" id="cd06222">
    <property type="entry name" value="RNase_H_like"/>
    <property type="match status" value="1"/>
</dbReference>
<dbReference type="InterPro" id="IPR052929">
    <property type="entry name" value="RNase_H-like_EbsB-rel"/>
</dbReference>
<gene>
    <name evidence="2" type="ORF">MERR_LOCUS7399</name>
</gene>
<dbReference type="GO" id="GO:0004523">
    <property type="term" value="F:RNA-DNA hybrid ribonuclease activity"/>
    <property type="evidence" value="ECO:0007669"/>
    <property type="project" value="InterPro"/>
</dbReference>
<dbReference type="EMBL" id="CACVBM020000532">
    <property type="protein sequence ID" value="CAA7020164.1"/>
    <property type="molecule type" value="Genomic_DNA"/>
</dbReference>